<evidence type="ECO:0000259" key="11">
    <source>
        <dbReference type="Pfam" id="PF18378"/>
    </source>
</evidence>
<keyword evidence="14" id="KW-1185">Reference proteome</keyword>
<evidence type="ECO:0000259" key="10">
    <source>
        <dbReference type="Pfam" id="PF10487"/>
    </source>
</evidence>
<protein>
    <recommendedName>
        <fullName evidence="9">Nucleoporin NUP188</fullName>
    </recommendedName>
</protein>
<evidence type="ECO:0000256" key="9">
    <source>
        <dbReference type="ARBA" id="ARBA00040174"/>
    </source>
</evidence>
<dbReference type="PANTHER" id="PTHR31431:SF1">
    <property type="entry name" value="NUCLEOPORIN NUP188"/>
    <property type="match status" value="1"/>
</dbReference>
<evidence type="ECO:0000256" key="4">
    <source>
        <dbReference type="ARBA" id="ARBA00022927"/>
    </source>
</evidence>
<dbReference type="GO" id="GO:0044611">
    <property type="term" value="C:nuclear pore inner ring"/>
    <property type="evidence" value="ECO:0007669"/>
    <property type="project" value="TreeGrafter"/>
</dbReference>
<feature type="domain" description="Nuclear pore protein Nup188 C-terminal" evidence="11">
    <location>
        <begin position="1487"/>
        <end position="1857"/>
    </location>
</feature>
<name>A0A1L7WZ55_9HELO</name>
<dbReference type="Pfam" id="PF21094">
    <property type="entry name" value="Nup188_SH3-like"/>
    <property type="match status" value="1"/>
</dbReference>
<evidence type="ECO:0000256" key="6">
    <source>
        <dbReference type="ARBA" id="ARBA00023132"/>
    </source>
</evidence>
<evidence type="ECO:0000256" key="2">
    <source>
        <dbReference type="ARBA" id="ARBA00022448"/>
    </source>
</evidence>
<dbReference type="Pfam" id="PF18378">
    <property type="entry name" value="Nup188_C"/>
    <property type="match status" value="1"/>
</dbReference>
<dbReference type="PANTHER" id="PTHR31431">
    <property type="entry name" value="NUCLEOPORIN NUP188 HOMOLOG"/>
    <property type="match status" value="1"/>
</dbReference>
<evidence type="ECO:0000256" key="3">
    <source>
        <dbReference type="ARBA" id="ARBA00022816"/>
    </source>
</evidence>
<comment type="subcellular location">
    <subcellularLocation>
        <location evidence="1">Nucleus</location>
        <location evidence="1">Nuclear pore complex</location>
    </subcellularLocation>
</comment>
<dbReference type="GO" id="GO:0006606">
    <property type="term" value="P:protein import into nucleus"/>
    <property type="evidence" value="ECO:0007669"/>
    <property type="project" value="TreeGrafter"/>
</dbReference>
<keyword evidence="5" id="KW-0811">Translocation</keyword>
<evidence type="ECO:0000259" key="12">
    <source>
        <dbReference type="Pfam" id="PF21093"/>
    </source>
</evidence>
<dbReference type="InterPro" id="IPR018864">
    <property type="entry name" value="Nucleoporin_Nup188_N"/>
</dbReference>
<dbReference type="GO" id="GO:0006405">
    <property type="term" value="P:RNA export from nucleus"/>
    <property type="evidence" value="ECO:0007669"/>
    <property type="project" value="TreeGrafter"/>
</dbReference>
<keyword evidence="7" id="KW-0539">Nucleus</keyword>
<keyword evidence="6" id="KW-0906">Nuclear pore complex</keyword>
<dbReference type="InterPro" id="IPR044840">
    <property type="entry name" value="Nup188"/>
</dbReference>
<feature type="domain" description="Nucleoporin Nup188 N-terminal" evidence="10">
    <location>
        <begin position="46"/>
        <end position="406"/>
    </location>
</feature>
<gene>
    <name evidence="13" type="ORF">PAC_07948</name>
</gene>
<dbReference type="GO" id="GO:0017056">
    <property type="term" value="F:structural constituent of nuclear pore"/>
    <property type="evidence" value="ECO:0007669"/>
    <property type="project" value="InterPro"/>
</dbReference>
<sequence>MAPLRDASYFPPLEKCLTGDELLISWKSAYTAISSNIELRDEHKAAIQKFLEDSEVTNLLSNPFDAFSVPSPQTKSAFETKTSAINVTPSSNAKYDLKQIKEDALWLSKVAEVDEISALRVVIEECQSRAAAQILGPFSEEELVGIREAAGNSKYSTPIPLSLLSQAVDLSTIQQEFEKEGNRRWRILRTYLSERRHLLKCADTLLHACYHKENSRREQGTGKQPELPPSWLDKAGDALYANIPRGSEFELISKGIASLETSVKRLEAGSGWCDECAGGEELELDWFQSQIAESIHTMELIWLFITYVTDCAPSTVILAWFRLQQSCKFFSIFEMEGPAVQAQVFVLQSTSMLVSLALLCLEDAITFLEDPQTGEGVSPDAPTSDPYLFNTITLTELHTILLEAADSGYITAGPTILGWTYILKAIKERVETEALPETSRFDRALSVDTELNLAPDCYKNTFDQISGSVDTDIVEFFGLRAVNTCHVFETLTGVSLRLGTTTSALFPYIAGSQMRRLILILLRYALGLGYLPELMQAVIATLTGGRTYWTNINPKTLLDVDDPMVVFLGNADLVNSTVMTAQQRYPYESLPFLQIIRALATSPLPYGPDPSRSVFALLEAMPVFTYALPPHFADYETAQEEENNNTIRLTRPVELFESRSKLGRFQSTQNKSLAVTRLDLDFCIPAGTYGRIISESGPRVAFWYHEYPALKYFGKLLETFLLASDVLDATTNEPADRDSVSEMINIIAILLQSICRSGHNEAEVSNQSWKEDARHVLENASAGLSRNRDITSVVFDIFEQELQNISASFESDASLDVLVSCIAFIHAMIPLFPGRVWPLLTRSGLLGIGRGGGQLSTIVEGVELVSGRYEFLTACCHLYDALVDDFATNAILRRGSGRSTTRFQVEEDLGTGIPEQGLAKVLLVFTRYLVDVLETSCTWRYQEQDDRQRLNLLIGGAFNKVLQYAYGIESWTNDKEDDQDFKPKEVLNAGPPAKKQKITRIMDPLLPSGLHIADTFLSSTSGVLRFQPLLRSYFDGLATPDSTVYIHSTNLRISHITTLLSFATTLLRVSNLLKRPSSQLEKHLFKASPIIARLYAANDFYRNPVVALFEALIVTAASGTAEPPSILGHLGPLTARNLLHMLADLDRPLSREQNVTTIWHFLSTVVSSRQQWFANYLLTGKTPRDAMKSGITGKEVASLDKPLLTTALEKTSKLNELPPTESLVILEFISLAQNFWPWTVCNSPLYAGFVKCIAEYAGNLKPIQQTQKHESSAQSCYETRIAGRIAEILAMNLFHSRQVGTPSPVKDLKLKENLSYFARFAVAVPNYNGSLHASLKRNLQARFPGCTLQDLKRTTLEPRQIGKNFFYDLPLADKMLRHESAWTGKGDGGLRSEVEKANVNLSLVDAQVALFHSWKSLAIELSVSMRGERDLETMAAEIVDNCLVANRSAQPPEEIFARLSLTRTDFALVLAQRLVQANSSIAEVKNLLSGTWKTITALRGNFDRAVPDDDILYYRSLLKLLFLAIRVHAEAKPDQKEKDLRASTRINQSAPIIPTILEILRNVVSMGLRELASAVHDSPADSSPEDLSLLTGILQSCLRVPGIELYYQQIVSIMASNSTPRIALTLFSWSDKLAIDGDPIYGELSMLFLLELSSIPLMAEQLAIDGILGHIASASITSYLRRGGVSPFADSAGLQRCYSIWVRGILPLVLNIIDAVQGSIATEVALFLNQFPTLLAQSEQALDAPETSRIVPRGQTKYITLTICLELHSMSLLTFILNGFREVLQGTTEVPDVKWDAGGVLENTEFWLSSRALLRERILPMGEREVAMVKKKTAEGRAVSALENKVVIELMDIRDVLSSGNDS</sequence>
<reference evidence="13 14" key="1">
    <citation type="submission" date="2016-03" db="EMBL/GenBank/DDBJ databases">
        <authorList>
            <person name="Ploux O."/>
        </authorList>
    </citation>
    <scope>NUCLEOTIDE SEQUENCE [LARGE SCALE GENOMIC DNA]</scope>
    <source>
        <strain evidence="13 14">UAMH 11012</strain>
    </source>
</reference>
<evidence type="ECO:0000313" key="13">
    <source>
        <dbReference type="EMBL" id="CZR58058.1"/>
    </source>
</evidence>
<evidence type="ECO:0000256" key="7">
    <source>
        <dbReference type="ARBA" id="ARBA00023242"/>
    </source>
</evidence>
<proteinExistence type="inferred from homology"/>
<evidence type="ECO:0000256" key="8">
    <source>
        <dbReference type="ARBA" id="ARBA00038387"/>
    </source>
</evidence>
<evidence type="ECO:0000256" key="1">
    <source>
        <dbReference type="ARBA" id="ARBA00004567"/>
    </source>
</evidence>
<keyword evidence="3" id="KW-0509">mRNA transport</keyword>
<evidence type="ECO:0000256" key="5">
    <source>
        <dbReference type="ARBA" id="ARBA00023010"/>
    </source>
</evidence>
<keyword evidence="2" id="KW-0813">Transport</keyword>
<dbReference type="Pfam" id="PF21093">
    <property type="entry name" value="Nup188_N-subdom_III"/>
    <property type="match status" value="1"/>
</dbReference>
<dbReference type="GO" id="GO:0051028">
    <property type="term" value="P:mRNA transport"/>
    <property type="evidence" value="ECO:0007669"/>
    <property type="project" value="UniProtKB-KW"/>
</dbReference>
<dbReference type="Pfam" id="PF10487">
    <property type="entry name" value="Nup188_N"/>
    <property type="match status" value="1"/>
</dbReference>
<dbReference type="OrthoDB" id="102511at2759"/>
<organism evidence="13 14">
    <name type="scientific">Phialocephala subalpina</name>
    <dbReference type="NCBI Taxonomy" id="576137"/>
    <lineage>
        <taxon>Eukaryota</taxon>
        <taxon>Fungi</taxon>
        <taxon>Dikarya</taxon>
        <taxon>Ascomycota</taxon>
        <taxon>Pezizomycotina</taxon>
        <taxon>Leotiomycetes</taxon>
        <taxon>Helotiales</taxon>
        <taxon>Mollisiaceae</taxon>
        <taxon>Phialocephala</taxon>
        <taxon>Phialocephala fortinii species complex</taxon>
    </lineage>
</organism>
<dbReference type="InterPro" id="IPR048883">
    <property type="entry name" value="Nup188_N-subdom_III"/>
</dbReference>
<evidence type="ECO:0000313" key="14">
    <source>
        <dbReference type="Proteomes" id="UP000184330"/>
    </source>
</evidence>
<dbReference type="Proteomes" id="UP000184330">
    <property type="component" value="Unassembled WGS sequence"/>
</dbReference>
<dbReference type="InterPro" id="IPR041634">
    <property type="entry name" value="Nup188_C"/>
</dbReference>
<comment type="similarity">
    <text evidence="8">Belongs to the Nup188 family.</text>
</comment>
<keyword evidence="4" id="KW-0653">Protein transport</keyword>
<dbReference type="STRING" id="576137.A0A1L7WZ55"/>
<feature type="domain" description="Nucleoporin Nup188 N-terminal subdomain III" evidence="12">
    <location>
        <begin position="703"/>
        <end position="1181"/>
    </location>
</feature>
<accession>A0A1L7WZ55</accession>
<dbReference type="EMBL" id="FJOG01000011">
    <property type="protein sequence ID" value="CZR58058.1"/>
    <property type="molecule type" value="Genomic_DNA"/>
</dbReference>
<dbReference type="Gene3D" id="1.25.10.70">
    <property type="match status" value="1"/>
</dbReference>